<evidence type="ECO:0000256" key="1">
    <source>
        <dbReference type="SAM" id="MobiDB-lite"/>
    </source>
</evidence>
<dbReference type="GO" id="GO:0016491">
    <property type="term" value="F:oxidoreductase activity"/>
    <property type="evidence" value="ECO:0007669"/>
    <property type="project" value="InterPro"/>
</dbReference>
<evidence type="ECO:0000313" key="4">
    <source>
        <dbReference type="Proteomes" id="UP000436284"/>
    </source>
</evidence>
<evidence type="ECO:0000259" key="2">
    <source>
        <dbReference type="Pfam" id="PF01323"/>
    </source>
</evidence>
<protein>
    <submittedName>
        <fullName evidence="3">Thioredoxin domain-containing protein</fullName>
    </submittedName>
</protein>
<accession>A0A6N8TYT1</accession>
<dbReference type="RefSeq" id="WP_160653690.1">
    <property type="nucleotide sequence ID" value="NZ_JBHRWU010000001.1"/>
</dbReference>
<dbReference type="Pfam" id="PF01323">
    <property type="entry name" value="DSBA"/>
    <property type="match status" value="1"/>
</dbReference>
<dbReference type="AlphaFoldDB" id="A0A6N8TYT1"/>
<dbReference type="InterPro" id="IPR036249">
    <property type="entry name" value="Thioredoxin-like_sf"/>
</dbReference>
<dbReference type="OrthoDB" id="9799122at2"/>
<organism evidence="3 4">
    <name type="scientific">Salinicoccus hispanicus</name>
    <dbReference type="NCBI Taxonomy" id="157225"/>
    <lineage>
        <taxon>Bacteria</taxon>
        <taxon>Bacillati</taxon>
        <taxon>Bacillota</taxon>
        <taxon>Bacilli</taxon>
        <taxon>Bacillales</taxon>
        <taxon>Staphylococcaceae</taxon>
        <taxon>Salinicoccus</taxon>
    </lineage>
</organism>
<dbReference type="Proteomes" id="UP000436284">
    <property type="component" value="Unassembled WGS sequence"/>
</dbReference>
<name>A0A6N8TYT1_9STAP</name>
<dbReference type="Gene3D" id="3.40.30.10">
    <property type="entry name" value="Glutaredoxin"/>
    <property type="match status" value="1"/>
</dbReference>
<dbReference type="PANTHER" id="PTHR13887">
    <property type="entry name" value="GLUTATHIONE S-TRANSFERASE KAPPA"/>
    <property type="match status" value="1"/>
</dbReference>
<keyword evidence="4" id="KW-1185">Reference proteome</keyword>
<comment type="caution">
    <text evidence="3">The sequence shown here is derived from an EMBL/GenBank/DDBJ whole genome shotgun (WGS) entry which is preliminary data.</text>
</comment>
<dbReference type="InterPro" id="IPR001853">
    <property type="entry name" value="DSBA-like_thioredoxin_dom"/>
</dbReference>
<dbReference type="EMBL" id="WUUK01000002">
    <property type="protein sequence ID" value="MXQ50642.1"/>
    <property type="molecule type" value="Genomic_DNA"/>
</dbReference>
<feature type="compositionally biased region" description="Polar residues" evidence="1">
    <location>
        <begin position="220"/>
        <end position="231"/>
    </location>
</feature>
<dbReference type="PANTHER" id="PTHR13887:SF41">
    <property type="entry name" value="THIOREDOXIN SUPERFAMILY PROTEIN"/>
    <property type="match status" value="1"/>
</dbReference>
<evidence type="ECO:0000313" key="3">
    <source>
        <dbReference type="EMBL" id="MXQ50642.1"/>
    </source>
</evidence>
<proteinExistence type="predicted"/>
<gene>
    <name evidence="3" type="ORF">GQ671_05100</name>
</gene>
<dbReference type="SUPFAM" id="SSF52833">
    <property type="entry name" value="Thioredoxin-like"/>
    <property type="match status" value="1"/>
</dbReference>
<sequence length="231" mass="25933">MEIEIWSDIGCPFCYIGKRNFEMGLDQFDAKDQVNVIYRSFRLDPTAPVQPEETMVELLAKKYGRSLEEAKQMNAQISDSARAAGLEFNLDTVVPSNTMDAHRLVKQAETAGKDDMAMEYLYKAYFTDNRNVADRETLLEIAGDIGLDISAVDNMFSADDYKEAVISDQNEATQHGAQGVPYFVINRKYSVSGAQPPEKFLEAMKKVQQEEESLVDLGDNQGSTCTDEYCE</sequence>
<feature type="domain" description="DSBA-like thioredoxin" evidence="2">
    <location>
        <begin position="3"/>
        <end position="204"/>
    </location>
</feature>
<reference evidence="3 4" key="1">
    <citation type="submission" date="2019-12" db="EMBL/GenBank/DDBJ databases">
        <title>Salinicoccus cyprini sp. nov., isolated from gastro-intestinal tract of mirror carp, Cyprinus carpio var. specularis, collected from Gobind Sagar Reservoir, Himachal Pradesh, India.</title>
        <authorList>
            <person name="Talwar C."/>
            <person name="Singh A.K."/>
            <person name="Lal R."/>
            <person name="Negi R.K."/>
        </authorList>
    </citation>
    <scope>NUCLEOTIDE SEQUENCE [LARGE SCALE GENOMIC DNA]</scope>
    <source>
        <strain evidence="3 4">J-82</strain>
    </source>
</reference>
<dbReference type="CDD" id="cd03024">
    <property type="entry name" value="DsbA_FrnE"/>
    <property type="match status" value="1"/>
</dbReference>
<feature type="region of interest" description="Disordered" evidence="1">
    <location>
        <begin position="212"/>
        <end position="231"/>
    </location>
</feature>